<sequence length="205" mass="22999">MYNVIHKGPLCYFHVASSSYNFLYTEKVDKVEPTRWFKLWFLAKDGFGDDVCAHWSLSPSTLDFEDSARTRSEVDKLRKGFPQPLPHEVFCDRDVLIKTGLARGVNKFLDITLLELLFQKNASVSCVMPYKVNFKSITSGKDPLARISKRKGNSTLDSSSEVPADVPLPKKSKKALKTSVHVIESPSVEVSPEVSEPPLPFPINP</sequence>
<evidence type="ECO:0000313" key="3">
    <source>
        <dbReference type="Proteomes" id="UP001454036"/>
    </source>
</evidence>
<reference evidence="2 3" key="1">
    <citation type="submission" date="2024-01" db="EMBL/GenBank/DDBJ databases">
        <title>The complete chloroplast genome sequence of Lithospermum erythrorhizon: insights into the phylogenetic relationship among Boraginaceae species and the maternal lineages of purple gromwells.</title>
        <authorList>
            <person name="Okada T."/>
            <person name="Watanabe K."/>
        </authorList>
    </citation>
    <scope>NUCLEOTIDE SEQUENCE [LARGE SCALE GENOMIC DNA]</scope>
</reference>
<feature type="region of interest" description="Disordered" evidence="1">
    <location>
        <begin position="151"/>
        <end position="170"/>
    </location>
</feature>
<proteinExistence type="predicted"/>
<evidence type="ECO:0000256" key="1">
    <source>
        <dbReference type="SAM" id="MobiDB-lite"/>
    </source>
</evidence>
<comment type="caution">
    <text evidence="2">The sequence shown here is derived from an EMBL/GenBank/DDBJ whole genome shotgun (WGS) entry which is preliminary data.</text>
</comment>
<evidence type="ECO:0000313" key="2">
    <source>
        <dbReference type="EMBL" id="GAA0150065.1"/>
    </source>
</evidence>
<dbReference type="AlphaFoldDB" id="A0AAV3PIB3"/>
<keyword evidence="3" id="KW-1185">Reference proteome</keyword>
<dbReference type="Proteomes" id="UP001454036">
    <property type="component" value="Unassembled WGS sequence"/>
</dbReference>
<gene>
    <name evidence="2" type="ORF">LIER_09087</name>
</gene>
<accession>A0AAV3PIB3</accession>
<protein>
    <submittedName>
        <fullName evidence="2">Uncharacterized protein</fullName>
    </submittedName>
</protein>
<dbReference type="EMBL" id="BAABME010001522">
    <property type="protein sequence ID" value="GAA0150065.1"/>
    <property type="molecule type" value="Genomic_DNA"/>
</dbReference>
<name>A0AAV3PIB3_LITER</name>
<organism evidence="2 3">
    <name type="scientific">Lithospermum erythrorhizon</name>
    <name type="common">Purple gromwell</name>
    <name type="synonym">Lithospermum officinale var. erythrorhizon</name>
    <dbReference type="NCBI Taxonomy" id="34254"/>
    <lineage>
        <taxon>Eukaryota</taxon>
        <taxon>Viridiplantae</taxon>
        <taxon>Streptophyta</taxon>
        <taxon>Embryophyta</taxon>
        <taxon>Tracheophyta</taxon>
        <taxon>Spermatophyta</taxon>
        <taxon>Magnoliopsida</taxon>
        <taxon>eudicotyledons</taxon>
        <taxon>Gunneridae</taxon>
        <taxon>Pentapetalae</taxon>
        <taxon>asterids</taxon>
        <taxon>lamiids</taxon>
        <taxon>Boraginales</taxon>
        <taxon>Boraginaceae</taxon>
        <taxon>Boraginoideae</taxon>
        <taxon>Lithospermeae</taxon>
        <taxon>Lithospermum</taxon>
    </lineage>
</organism>